<dbReference type="SUPFAM" id="SSF54695">
    <property type="entry name" value="POZ domain"/>
    <property type="match status" value="1"/>
</dbReference>
<reference evidence="4 5" key="1">
    <citation type="submission" date="2020-02" db="EMBL/GenBank/DDBJ databases">
        <authorList>
            <person name="Ma Q."/>
            <person name="Huang Y."/>
            <person name="Song X."/>
            <person name="Pei D."/>
        </authorList>
    </citation>
    <scope>NUCLEOTIDE SEQUENCE [LARGE SCALE GENOMIC DNA]</scope>
    <source>
        <strain evidence="4">Sxm20200214</strain>
        <tissue evidence="4">Leaf</tissue>
    </source>
</reference>
<dbReference type="EMBL" id="JAAMPC010000002">
    <property type="protein sequence ID" value="KAG2325115.1"/>
    <property type="molecule type" value="Genomic_DNA"/>
</dbReference>
<comment type="function">
    <text evidence="1">May act as a substrate-specific adapter of an E3 ubiquitin-protein ligase complex (CUL3-RBX1-BTB) which mediates the ubiquitination and subsequent proteasomal degradation of target proteins.</text>
</comment>
<comment type="pathway">
    <text evidence="2">Protein modification; protein ubiquitination.</text>
</comment>
<evidence type="ECO:0000313" key="5">
    <source>
        <dbReference type="Proteomes" id="UP000886595"/>
    </source>
</evidence>
<dbReference type="Gene3D" id="1.25.40.420">
    <property type="match status" value="1"/>
</dbReference>
<keyword evidence="5" id="KW-1185">Reference proteome</keyword>
<dbReference type="Proteomes" id="UP000886595">
    <property type="component" value="Unassembled WGS sequence"/>
</dbReference>
<dbReference type="InterPro" id="IPR011333">
    <property type="entry name" value="SKP1/BTB/POZ_sf"/>
</dbReference>
<dbReference type="CDD" id="cd14733">
    <property type="entry name" value="BACK"/>
    <property type="match status" value="1"/>
</dbReference>
<dbReference type="AlphaFoldDB" id="A0A8X7W9R4"/>
<dbReference type="Gene3D" id="3.30.710.10">
    <property type="entry name" value="Potassium Channel Kv1.1, Chain A"/>
    <property type="match status" value="1"/>
</dbReference>
<sequence>MATQTNKQRFSGGLAKVLEEQWQVDVRLKAGVDNDDGSSISVHKLILASRSEVFKKMLESDEVKTEAKKVETVTLSEMKKEELEALVEFVYSDGTVLSPKAKQHVRSLYLAADKYEIPHLRDLCRYNIISSLDLSNALDYLELAQIPFDNGLNEAAFSFVKTNISTIASSEVFKLFVVSNPNLAWEIMKASVSHANNSNGTYCGNCGSYCRYCRNCGR</sequence>
<dbReference type="PANTHER" id="PTHR47274:SF15">
    <property type="entry name" value="GENOME ASSEMBLY, CHROMOSOME: A05"/>
    <property type="match status" value="1"/>
</dbReference>
<evidence type="ECO:0000259" key="3">
    <source>
        <dbReference type="PROSITE" id="PS50097"/>
    </source>
</evidence>
<evidence type="ECO:0000256" key="1">
    <source>
        <dbReference type="ARBA" id="ARBA00002668"/>
    </source>
</evidence>
<dbReference type="InterPro" id="IPR000210">
    <property type="entry name" value="BTB/POZ_dom"/>
</dbReference>
<comment type="caution">
    <text evidence="4">The sequence shown here is derived from an EMBL/GenBank/DDBJ whole genome shotgun (WGS) entry which is preliminary data.</text>
</comment>
<protein>
    <recommendedName>
        <fullName evidence="3">BTB domain-containing protein</fullName>
    </recommendedName>
</protein>
<dbReference type="SMART" id="SM00225">
    <property type="entry name" value="BTB"/>
    <property type="match status" value="1"/>
</dbReference>
<feature type="domain" description="BTB" evidence="3">
    <location>
        <begin position="24"/>
        <end position="99"/>
    </location>
</feature>
<gene>
    <name evidence="4" type="ORF">Bca52824_007843</name>
</gene>
<evidence type="ECO:0000256" key="2">
    <source>
        <dbReference type="ARBA" id="ARBA00004906"/>
    </source>
</evidence>
<dbReference type="OrthoDB" id="532951at2759"/>
<dbReference type="PANTHER" id="PTHR47274">
    <property type="entry name" value="BTB/POZ DOMAIN CONTAINING PROTEIN, EXPRESSED-RELATED"/>
    <property type="match status" value="1"/>
</dbReference>
<dbReference type="InterPro" id="IPR044784">
    <property type="entry name" value="At1g01640-like"/>
</dbReference>
<accession>A0A8X7W9R4</accession>
<dbReference type="CDD" id="cd18186">
    <property type="entry name" value="BTB_POZ_ZBTB_KLHL-like"/>
    <property type="match status" value="1"/>
</dbReference>
<dbReference type="Pfam" id="PF00651">
    <property type="entry name" value="BTB"/>
    <property type="match status" value="1"/>
</dbReference>
<organism evidence="4 5">
    <name type="scientific">Brassica carinata</name>
    <name type="common">Ethiopian mustard</name>
    <name type="synonym">Abyssinian cabbage</name>
    <dbReference type="NCBI Taxonomy" id="52824"/>
    <lineage>
        <taxon>Eukaryota</taxon>
        <taxon>Viridiplantae</taxon>
        <taxon>Streptophyta</taxon>
        <taxon>Embryophyta</taxon>
        <taxon>Tracheophyta</taxon>
        <taxon>Spermatophyta</taxon>
        <taxon>Magnoliopsida</taxon>
        <taxon>eudicotyledons</taxon>
        <taxon>Gunneridae</taxon>
        <taxon>Pentapetalae</taxon>
        <taxon>rosids</taxon>
        <taxon>malvids</taxon>
        <taxon>Brassicales</taxon>
        <taxon>Brassicaceae</taxon>
        <taxon>Brassiceae</taxon>
        <taxon>Brassica</taxon>
    </lineage>
</organism>
<evidence type="ECO:0000313" key="4">
    <source>
        <dbReference type="EMBL" id="KAG2325115.1"/>
    </source>
</evidence>
<name>A0A8X7W9R4_BRACI</name>
<dbReference type="PROSITE" id="PS50097">
    <property type="entry name" value="BTB"/>
    <property type="match status" value="1"/>
</dbReference>
<proteinExistence type="predicted"/>